<protein>
    <submittedName>
        <fullName evidence="2">Uncharacterized protein</fullName>
    </submittedName>
</protein>
<dbReference type="EMBL" id="JACEZU010000002">
    <property type="protein sequence ID" value="MBA5686694.1"/>
    <property type="molecule type" value="Genomic_DNA"/>
</dbReference>
<comment type="caution">
    <text evidence="2">The sequence shown here is derived from an EMBL/GenBank/DDBJ whole genome shotgun (WGS) entry which is preliminary data.</text>
</comment>
<dbReference type="AlphaFoldDB" id="A0A7W2F7W5"/>
<reference evidence="2 3" key="1">
    <citation type="submission" date="2020-07" db="EMBL/GenBank/DDBJ databases">
        <title>Novel species isolated from subtropical streams in China.</title>
        <authorList>
            <person name="Lu H."/>
        </authorList>
    </citation>
    <scope>NUCLEOTIDE SEQUENCE [LARGE SCALE GENOMIC DNA]</scope>
    <source>
        <strain evidence="2 3">LX47W</strain>
    </source>
</reference>
<keyword evidence="3" id="KW-1185">Reference proteome</keyword>
<dbReference type="RefSeq" id="WP_182152510.1">
    <property type="nucleotide sequence ID" value="NZ_JACEZU010000002.1"/>
</dbReference>
<gene>
    <name evidence="2" type="ORF">H3H39_06455</name>
</gene>
<feature type="region of interest" description="Disordered" evidence="1">
    <location>
        <begin position="183"/>
        <end position="210"/>
    </location>
</feature>
<sequence length="210" mass="22438">MINVQRFDGQLDGLEYRIRQALVHLGSPIGPQTELELLGPIPIYTLDPFRVARGATKAPESPSGWRILVQHGGMPEALADIPLSRDGKQLSESVRGQEPARALAAALEQASAYGGGRRKYSLSIVSIPRLFITAVFLAGAPSVFIPTRSGTAERTAPKALGRREFMKLVKARLGEVQRQVGALSRPAGEALRGTDGPPSVANSPPVRTEG</sequence>
<dbReference type="Proteomes" id="UP000573499">
    <property type="component" value="Unassembled WGS sequence"/>
</dbReference>
<evidence type="ECO:0000256" key="1">
    <source>
        <dbReference type="SAM" id="MobiDB-lite"/>
    </source>
</evidence>
<organism evidence="2 3">
    <name type="scientific">Rugamonas apoptosis</name>
    <dbReference type="NCBI Taxonomy" id="2758570"/>
    <lineage>
        <taxon>Bacteria</taxon>
        <taxon>Pseudomonadati</taxon>
        <taxon>Pseudomonadota</taxon>
        <taxon>Betaproteobacteria</taxon>
        <taxon>Burkholderiales</taxon>
        <taxon>Oxalobacteraceae</taxon>
        <taxon>Telluria group</taxon>
        <taxon>Rugamonas</taxon>
    </lineage>
</organism>
<evidence type="ECO:0000313" key="3">
    <source>
        <dbReference type="Proteomes" id="UP000573499"/>
    </source>
</evidence>
<accession>A0A7W2F7W5</accession>
<proteinExistence type="predicted"/>
<evidence type="ECO:0000313" key="2">
    <source>
        <dbReference type="EMBL" id="MBA5686694.1"/>
    </source>
</evidence>
<name>A0A7W2F7W5_9BURK</name>